<keyword evidence="3" id="KW-0408">Iron</keyword>
<keyword evidence="4" id="KW-0503">Monooxygenase</keyword>
<protein>
    <submittedName>
        <fullName evidence="6">Cytochrome P450</fullName>
    </submittedName>
</protein>
<dbReference type="GO" id="GO:0016712">
    <property type="term" value="F:oxidoreductase activity, acting on paired donors, with incorporation or reduction of molecular oxygen, reduced flavin or flavoprotein as one donor, and incorporation of one atom of oxygen"/>
    <property type="evidence" value="ECO:0007669"/>
    <property type="project" value="TreeGrafter"/>
</dbReference>
<dbReference type="WBParaSite" id="PSAMB.scaffold11335size3433.g34053.t1">
    <property type="protein sequence ID" value="PSAMB.scaffold11335size3433.g34053.t1"/>
    <property type="gene ID" value="PSAMB.scaffold11335size3433.g34053"/>
</dbReference>
<proteinExistence type="inferred from homology"/>
<accession>A0A914UQ33</accession>
<name>A0A914UQ33_9BILA</name>
<evidence type="ECO:0000256" key="4">
    <source>
        <dbReference type="ARBA" id="ARBA00023033"/>
    </source>
</evidence>
<dbReference type="Pfam" id="PF00067">
    <property type="entry name" value="p450"/>
    <property type="match status" value="1"/>
</dbReference>
<dbReference type="InterPro" id="IPR050182">
    <property type="entry name" value="Cytochrome_P450_fam2"/>
</dbReference>
<dbReference type="PANTHER" id="PTHR24300:SF375">
    <property type="entry name" value="CYTOCHROME P450 FAMILY"/>
    <property type="match status" value="1"/>
</dbReference>
<keyword evidence="5" id="KW-1185">Reference proteome</keyword>
<dbReference type="GO" id="GO:0005506">
    <property type="term" value="F:iron ion binding"/>
    <property type="evidence" value="ECO:0007669"/>
    <property type="project" value="InterPro"/>
</dbReference>
<dbReference type="Proteomes" id="UP000887566">
    <property type="component" value="Unplaced"/>
</dbReference>
<evidence type="ECO:0000313" key="6">
    <source>
        <dbReference type="WBParaSite" id="PSAMB.scaffold11335size3433.g34053.t1"/>
    </source>
</evidence>
<dbReference type="GO" id="GO:0020037">
    <property type="term" value="F:heme binding"/>
    <property type="evidence" value="ECO:0007669"/>
    <property type="project" value="InterPro"/>
</dbReference>
<evidence type="ECO:0000256" key="2">
    <source>
        <dbReference type="ARBA" id="ARBA00022723"/>
    </source>
</evidence>
<dbReference type="GO" id="GO:0006805">
    <property type="term" value="P:xenobiotic metabolic process"/>
    <property type="evidence" value="ECO:0007669"/>
    <property type="project" value="TreeGrafter"/>
</dbReference>
<comment type="similarity">
    <text evidence="1">Belongs to the cytochrome P450 family.</text>
</comment>
<dbReference type="SUPFAM" id="SSF48264">
    <property type="entry name" value="Cytochrome P450"/>
    <property type="match status" value="1"/>
</dbReference>
<dbReference type="AlphaFoldDB" id="A0A914UQ33"/>
<keyword evidence="2" id="KW-0479">Metal-binding</keyword>
<dbReference type="Gene3D" id="1.10.630.10">
    <property type="entry name" value="Cytochrome P450"/>
    <property type="match status" value="1"/>
</dbReference>
<dbReference type="PRINTS" id="PR00463">
    <property type="entry name" value="EP450I"/>
</dbReference>
<evidence type="ECO:0000256" key="1">
    <source>
        <dbReference type="ARBA" id="ARBA00010617"/>
    </source>
</evidence>
<dbReference type="InterPro" id="IPR036396">
    <property type="entry name" value="Cyt_P450_sf"/>
</dbReference>
<dbReference type="GO" id="GO:0005737">
    <property type="term" value="C:cytoplasm"/>
    <property type="evidence" value="ECO:0007669"/>
    <property type="project" value="TreeGrafter"/>
</dbReference>
<evidence type="ECO:0000313" key="5">
    <source>
        <dbReference type="Proteomes" id="UP000887566"/>
    </source>
</evidence>
<sequence>MYVIVAIVTVAIAYFLYRELYGKRKGLPPGPTPWPIVGNILQLDLKHPEKSLIQWGKQYGPVFTIWIPLPFVIVNDYDLIKETFLKQGDVFAGRPETFIVREFYKGNYGLVFARDELWREQRRFALHVLRDFGVGRNMLEPKILDQARELISILHSTKGPTQLKPALTFAVGNVINTMVVGYAWKFGDSKMEEFRTTLEEALRIGTKPTMLLLELYPWIRYFEPPFNIGLKQMTLINQKLNSFFSEEI</sequence>
<keyword evidence="4" id="KW-0560">Oxidoreductase</keyword>
<reference evidence="6" key="1">
    <citation type="submission" date="2022-11" db="UniProtKB">
        <authorList>
            <consortium name="WormBaseParasite"/>
        </authorList>
    </citation>
    <scope>IDENTIFICATION</scope>
</reference>
<organism evidence="5 6">
    <name type="scientific">Plectus sambesii</name>
    <dbReference type="NCBI Taxonomy" id="2011161"/>
    <lineage>
        <taxon>Eukaryota</taxon>
        <taxon>Metazoa</taxon>
        <taxon>Ecdysozoa</taxon>
        <taxon>Nematoda</taxon>
        <taxon>Chromadorea</taxon>
        <taxon>Plectida</taxon>
        <taxon>Plectina</taxon>
        <taxon>Plectoidea</taxon>
        <taxon>Plectidae</taxon>
        <taxon>Plectus</taxon>
    </lineage>
</organism>
<evidence type="ECO:0000256" key="3">
    <source>
        <dbReference type="ARBA" id="ARBA00023004"/>
    </source>
</evidence>
<dbReference type="InterPro" id="IPR001128">
    <property type="entry name" value="Cyt_P450"/>
</dbReference>
<dbReference type="PANTHER" id="PTHR24300">
    <property type="entry name" value="CYTOCHROME P450 508A4-RELATED"/>
    <property type="match status" value="1"/>
</dbReference>
<dbReference type="InterPro" id="IPR002401">
    <property type="entry name" value="Cyt_P450_E_grp-I"/>
</dbReference>
<dbReference type="GO" id="GO:0006082">
    <property type="term" value="P:organic acid metabolic process"/>
    <property type="evidence" value="ECO:0007669"/>
    <property type="project" value="TreeGrafter"/>
</dbReference>